<dbReference type="Proteomes" id="UP000019140">
    <property type="component" value="Unassembled WGS sequence"/>
</dbReference>
<evidence type="ECO:0000313" key="2">
    <source>
        <dbReference type="Proteomes" id="UP000019140"/>
    </source>
</evidence>
<dbReference type="Pfam" id="PF06293">
    <property type="entry name" value="Kdo"/>
    <property type="match status" value="1"/>
</dbReference>
<evidence type="ECO:0008006" key="3">
    <source>
        <dbReference type="Google" id="ProtNLM"/>
    </source>
</evidence>
<protein>
    <recommendedName>
        <fullName evidence="3">Protein kinase domain-containing protein</fullName>
    </recommendedName>
</protein>
<evidence type="ECO:0000313" key="1">
    <source>
        <dbReference type="EMBL" id="ETW96984.1"/>
    </source>
</evidence>
<gene>
    <name evidence="1" type="ORF">ETSY2_45430</name>
</gene>
<accession>W4LGG1</accession>
<dbReference type="AlphaFoldDB" id="W4LGG1"/>
<proteinExistence type="predicted"/>
<dbReference type="EMBL" id="AZHX01002116">
    <property type="protein sequence ID" value="ETW96984.1"/>
    <property type="molecule type" value="Genomic_DNA"/>
</dbReference>
<keyword evidence="2" id="KW-1185">Reference proteome</keyword>
<reference evidence="1 2" key="1">
    <citation type="journal article" date="2014" name="Nature">
        <title>An environmental bacterial taxon with a large and distinct metabolic repertoire.</title>
        <authorList>
            <person name="Wilson M.C."/>
            <person name="Mori T."/>
            <person name="Ruckert C."/>
            <person name="Uria A.R."/>
            <person name="Helf M.J."/>
            <person name="Takada K."/>
            <person name="Gernert C."/>
            <person name="Steffens U.A."/>
            <person name="Heycke N."/>
            <person name="Schmitt S."/>
            <person name="Rinke C."/>
            <person name="Helfrich E.J."/>
            <person name="Brachmann A.O."/>
            <person name="Gurgui C."/>
            <person name="Wakimoto T."/>
            <person name="Kracht M."/>
            <person name="Crusemann M."/>
            <person name="Hentschel U."/>
            <person name="Abe I."/>
            <person name="Matsunaga S."/>
            <person name="Kalinowski J."/>
            <person name="Takeyama H."/>
            <person name="Piel J."/>
        </authorList>
    </citation>
    <scope>NUCLEOTIDE SEQUENCE [LARGE SCALE GENOMIC DNA]</scope>
    <source>
        <strain evidence="2">TSY2</strain>
    </source>
</reference>
<organism evidence="1 2">
    <name type="scientific">Candidatus Entotheonella gemina</name>
    <dbReference type="NCBI Taxonomy" id="1429439"/>
    <lineage>
        <taxon>Bacteria</taxon>
        <taxon>Pseudomonadati</taxon>
        <taxon>Nitrospinota/Tectimicrobiota group</taxon>
        <taxon>Candidatus Tectimicrobiota</taxon>
        <taxon>Candidatus Entotheonellia</taxon>
        <taxon>Candidatus Entotheonellales</taxon>
        <taxon>Candidatus Entotheonellaceae</taxon>
        <taxon>Candidatus Entotheonella</taxon>
    </lineage>
</organism>
<dbReference type="InterPro" id="IPR011009">
    <property type="entry name" value="Kinase-like_dom_sf"/>
</dbReference>
<comment type="caution">
    <text evidence="1">The sequence shown here is derived from an EMBL/GenBank/DDBJ whole genome shotgun (WGS) entry which is preliminary data.</text>
</comment>
<dbReference type="HOGENOM" id="CLU_952143_0_0_7"/>
<dbReference type="SUPFAM" id="SSF56112">
    <property type="entry name" value="Protein kinase-like (PK-like)"/>
    <property type="match status" value="1"/>
</dbReference>
<sequence>MARPFIDIDDWHINNRHREALPYVPQPFRRGRLRGAAHPALADFLRDLPRIDTLPVTPDTVVYLQHPNLVREVVLPASLEVPWTHLVVKRFGWRGRQHYAFSPLKRSRAMKAYSTACHLLSHQLDTPLPLGVFEERHRGFVKYNVLATEAITDYVTLRQYRESLPDDPEEIEEVLQLAADYTRRVHDSGIWHRDMVLSNVLMTGLPGQRRLYLIDLNRAYRLPGMPVWLRAFDIARMDWLAWHRRFVVLYCADRYPVALMQAIVGGYSYWRWLRQWTRPVRRWLKRAVGIAS</sequence>
<name>W4LGG1_9BACT</name>